<dbReference type="PANTHER" id="PTHR36452">
    <property type="entry name" value="CHROMOSOME 12, WHOLE GENOME SHOTGUN SEQUENCE"/>
    <property type="match status" value="1"/>
</dbReference>
<organism evidence="1 2">
    <name type="scientific">Solitalea longa</name>
    <dbReference type="NCBI Taxonomy" id="2079460"/>
    <lineage>
        <taxon>Bacteria</taxon>
        <taxon>Pseudomonadati</taxon>
        <taxon>Bacteroidota</taxon>
        <taxon>Sphingobacteriia</taxon>
        <taxon>Sphingobacteriales</taxon>
        <taxon>Sphingobacteriaceae</taxon>
        <taxon>Solitalea</taxon>
    </lineage>
</organism>
<dbReference type="Proteomes" id="UP000236893">
    <property type="component" value="Unassembled WGS sequence"/>
</dbReference>
<dbReference type="RefSeq" id="WP_103789921.1">
    <property type="nucleotide sequence ID" value="NZ_PQVF01000010.1"/>
</dbReference>
<protein>
    <submittedName>
        <fullName evidence="1">TIGR02453 family protein</fullName>
    </submittedName>
</protein>
<accession>A0A2S4ZZ73</accession>
<evidence type="ECO:0000313" key="2">
    <source>
        <dbReference type="Proteomes" id="UP000236893"/>
    </source>
</evidence>
<sequence>MLQQTTFDFLKELAENNNRDWFMENKKRYDMAKQNVEDFVDAVLVKLAEIDPAVSGIKAKQCVMRIYRDVRFSKDKLPYKKNFGIVVSSMGKGVNGPCYYLHIEPATCFAAGGYWMPEAEHIKAIRQEIDYNTHDFKVIIEAKAFKQYFNKLDEEGKLKTAPKGYPADHPEIELLKLKSFTVSNELDQKALLGKNAVEQVVNVWKEVYPFNQFLFNAIGS</sequence>
<dbReference type="EMBL" id="PQVF01000010">
    <property type="protein sequence ID" value="POY35648.1"/>
    <property type="molecule type" value="Genomic_DNA"/>
</dbReference>
<dbReference type="AlphaFoldDB" id="A0A2S4ZZ73"/>
<evidence type="ECO:0000313" key="1">
    <source>
        <dbReference type="EMBL" id="POY35648.1"/>
    </source>
</evidence>
<dbReference type="NCBIfam" id="TIGR02453">
    <property type="entry name" value="TIGR02453 family protein"/>
    <property type="match status" value="1"/>
</dbReference>
<reference evidence="1 2" key="1">
    <citation type="submission" date="2018-01" db="EMBL/GenBank/DDBJ databases">
        <authorList>
            <person name="Gaut B.S."/>
            <person name="Morton B.R."/>
            <person name="Clegg M.T."/>
            <person name="Duvall M.R."/>
        </authorList>
    </citation>
    <scope>NUCLEOTIDE SEQUENCE [LARGE SCALE GENOMIC DNA]</scope>
    <source>
        <strain evidence="1 2">HR-AV</strain>
    </source>
</reference>
<comment type="caution">
    <text evidence="1">The sequence shown here is derived from an EMBL/GenBank/DDBJ whole genome shotgun (WGS) entry which is preliminary data.</text>
</comment>
<name>A0A2S4ZZ73_9SPHI</name>
<keyword evidence="2" id="KW-1185">Reference proteome</keyword>
<proteinExistence type="predicted"/>
<gene>
    <name evidence="1" type="ORF">C3K47_14745</name>
</gene>
<dbReference type="OrthoDB" id="9794241at2"/>
<dbReference type="PANTHER" id="PTHR36452:SF1">
    <property type="entry name" value="DUF2461 DOMAIN-CONTAINING PROTEIN"/>
    <property type="match status" value="1"/>
</dbReference>
<dbReference type="PIRSF" id="PIRSF028451">
    <property type="entry name" value="UCP028451"/>
    <property type="match status" value="1"/>
</dbReference>
<dbReference type="Pfam" id="PF09365">
    <property type="entry name" value="DUF2461"/>
    <property type="match status" value="1"/>
</dbReference>
<dbReference type="InterPro" id="IPR012808">
    <property type="entry name" value="CHP02453"/>
</dbReference>
<dbReference type="InterPro" id="IPR015996">
    <property type="entry name" value="UCP028451"/>
</dbReference>